<keyword evidence="5" id="KW-1185">Reference proteome</keyword>
<dbReference type="InterPro" id="IPR005659">
    <property type="entry name" value="Chemorcpt_Glu_NH3ase_CheD"/>
</dbReference>
<evidence type="ECO:0000256" key="1">
    <source>
        <dbReference type="ARBA" id="ARBA00022500"/>
    </source>
</evidence>
<dbReference type="Pfam" id="PF03975">
    <property type="entry name" value="CheD"/>
    <property type="match status" value="1"/>
</dbReference>
<dbReference type="HAMAP" id="MF_01440">
    <property type="entry name" value="CheD"/>
    <property type="match status" value="1"/>
</dbReference>
<keyword evidence="1 3" id="KW-0145">Chemotaxis</keyword>
<reference evidence="4 5" key="1">
    <citation type="submission" date="2017-02" db="EMBL/GenBank/DDBJ databases">
        <authorList>
            <person name="Peterson S.W."/>
        </authorList>
    </citation>
    <scope>NUCLEOTIDE SEQUENCE [LARGE SCALE GENOMIC DNA]</scope>
    <source>
        <strain evidence="4 5">DSM 25262</strain>
    </source>
</reference>
<dbReference type="OrthoDB" id="9807202at2"/>
<comment type="function">
    <text evidence="3">Probably deamidates glutamine residues to glutamate on methyl-accepting chemotaxis receptors (MCPs), playing an important role in chemotaxis.</text>
</comment>
<dbReference type="InterPro" id="IPR038592">
    <property type="entry name" value="CheD-like_sf"/>
</dbReference>
<name>A0A1T5LAM2_9BACT</name>
<comment type="similarity">
    <text evidence="3">Belongs to the CheD family.</text>
</comment>
<dbReference type="PANTHER" id="PTHR35147">
    <property type="entry name" value="CHEMORECEPTOR GLUTAMINE DEAMIDASE CHED-RELATED"/>
    <property type="match status" value="1"/>
</dbReference>
<dbReference type="Proteomes" id="UP000190961">
    <property type="component" value="Unassembled WGS sequence"/>
</dbReference>
<dbReference type="CDD" id="cd16352">
    <property type="entry name" value="CheD"/>
    <property type="match status" value="1"/>
</dbReference>
<dbReference type="SUPFAM" id="SSF64438">
    <property type="entry name" value="CNF1/YfiH-like putative cysteine hydrolases"/>
    <property type="match status" value="1"/>
</dbReference>
<accession>A0A1T5LAM2</accession>
<dbReference type="Gene3D" id="3.30.1330.200">
    <property type="match status" value="1"/>
</dbReference>
<proteinExistence type="inferred from homology"/>
<dbReference type="InterPro" id="IPR011324">
    <property type="entry name" value="Cytotoxic_necrot_fac-like_cat"/>
</dbReference>
<organism evidence="4 5">
    <name type="scientific">Ohtaekwangia koreensis</name>
    <dbReference type="NCBI Taxonomy" id="688867"/>
    <lineage>
        <taxon>Bacteria</taxon>
        <taxon>Pseudomonadati</taxon>
        <taxon>Bacteroidota</taxon>
        <taxon>Cytophagia</taxon>
        <taxon>Cytophagales</taxon>
        <taxon>Fulvivirgaceae</taxon>
        <taxon>Ohtaekwangia</taxon>
    </lineage>
</organism>
<dbReference type="STRING" id="688867.SAMN05660236_2846"/>
<evidence type="ECO:0000256" key="3">
    <source>
        <dbReference type="HAMAP-Rule" id="MF_01440"/>
    </source>
</evidence>
<dbReference type="PANTHER" id="PTHR35147:SF1">
    <property type="entry name" value="CHEMORECEPTOR GLUTAMINE DEAMIDASE CHED-RELATED"/>
    <property type="match status" value="1"/>
</dbReference>
<comment type="catalytic activity">
    <reaction evidence="3">
        <text>L-glutaminyl-[protein] + H2O = L-glutamyl-[protein] + NH4(+)</text>
        <dbReference type="Rhea" id="RHEA:16441"/>
        <dbReference type="Rhea" id="RHEA-COMP:10207"/>
        <dbReference type="Rhea" id="RHEA-COMP:10208"/>
        <dbReference type="ChEBI" id="CHEBI:15377"/>
        <dbReference type="ChEBI" id="CHEBI:28938"/>
        <dbReference type="ChEBI" id="CHEBI:29973"/>
        <dbReference type="ChEBI" id="CHEBI:30011"/>
        <dbReference type="EC" id="3.5.1.44"/>
    </reaction>
</comment>
<dbReference type="EMBL" id="FUZU01000002">
    <property type="protein sequence ID" value="SKC73032.1"/>
    <property type="molecule type" value="Genomic_DNA"/>
</dbReference>
<dbReference type="GO" id="GO:0006935">
    <property type="term" value="P:chemotaxis"/>
    <property type="evidence" value="ECO:0007669"/>
    <property type="project" value="UniProtKB-UniRule"/>
</dbReference>
<evidence type="ECO:0000313" key="4">
    <source>
        <dbReference type="EMBL" id="SKC73032.1"/>
    </source>
</evidence>
<gene>
    <name evidence="3" type="primary">cheD</name>
    <name evidence="4" type="ORF">SAMN05660236_2846</name>
</gene>
<evidence type="ECO:0000313" key="5">
    <source>
        <dbReference type="Proteomes" id="UP000190961"/>
    </source>
</evidence>
<evidence type="ECO:0000256" key="2">
    <source>
        <dbReference type="ARBA" id="ARBA00022801"/>
    </source>
</evidence>
<sequence>MASLKRYFITNGQFLITTAQTEIYTVLGSCVSVCLWDKQRQMAGMNHYLLPGSKDSPKGDADLGYSSIAMLIRSMLNRGAHVENIEAKVFGGCNSWSNDHPLFSVGKRNVEVANTLLQQTGIQIIAQHTGGSYGRKIIFNTATSKVKMFMLSRSAAEVNEAIRRGFSC</sequence>
<protein>
    <recommendedName>
        <fullName evidence="3">Probable chemoreceptor glutamine deamidase CheD</fullName>
        <ecNumber evidence="3">3.5.1.44</ecNumber>
    </recommendedName>
</protein>
<keyword evidence="2 3" id="KW-0378">Hydrolase</keyword>
<dbReference type="RefSeq" id="WP_079687419.1">
    <property type="nucleotide sequence ID" value="NZ_FUZU01000002.1"/>
</dbReference>
<dbReference type="AlphaFoldDB" id="A0A1T5LAM2"/>
<dbReference type="GO" id="GO:0050568">
    <property type="term" value="F:protein-glutamine glutaminase activity"/>
    <property type="evidence" value="ECO:0007669"/>
    <property type="project" value="UniProtKB-UniRule"/>
</dbReference>
<dbReference type="EC" id="3.5.1.44" evidence="3"/>